<proteinExistence type="inferred from homology"/>
<evidence type="ECO:0000256" key="5">
    <source>
        <dbReference type="ARBA" id="ARBA00022597"/>
    </source>
</evidence>
<dbReference type="InterPro" id="IPR049712">
    <property type="entry name" value="Poly_export"/>
</dbReference>
<dbReference type="Pfam" id="PF02563">
    <property type="entry name" value="Poly_export"/>
    <property type="match status" value="1"/>
</dbReference>
<dbReference type="GO" id="GO:0015159">
    <property type="term" value="F:polysaccharide transmembrane transporter activity"/>
    <property type="evidence" value="ECO:0007669"/>
    <property type="project" value="InterPro"/>
</dbReference>
<evidence type="ECO:0000256" key="1">
    <source>
        <dbReference type="ARBA" id="ARBA00004571"/>
    </source>
</evidence>
<evidence type="ECO:0000256" key="12">
    <source>
        <dbReference type="ARBA" id="ARBA00023139"/>
    </source>
</evidence>
<gene>
    <name evidence="19" type="ORF">SAMN05444515_10768</name>
</gene>
<organism evidence="19 20">
    <name type="scientific">Ectothiorhodospira marina</name>
    <dbReference type="NCBI Taxonomy" id="1396821"/>
    <lineage>
        <taxon>Bacteria</taxon>
        <taxon>Pseudomonadati</taxon>
        <taxon>Pseudomonadota</taxon>
        <taxon>Gammaproteobacteria</taxon>
        <taxon>Chromatiales</taxon>
        <taxon>Ectothiorhodospiraceae</taxon>
        <taxon>Ectothiorhodospira</taxon>
    </lineage>
</organism>
<evidence type="ECO:0000256" key="9">
    <source>
        <dbReference type="ARBA" id="ARBA00023065"/>
    </source>
</evidence>
<evidence type="ECO:0000256" key="7">
    <source>
        <dbReference type="ARBA" id="ARBA00022729"/>
    </source>
</evidence>
<keyword evidence="20" id="KW-1185">Reference proteome</keyword>
<keyword evidence="8" id="KW-0625">Polysaccharide transport</keyword>
<dbReference type="EMBL" id="FOAA01000007">
    <property type="protein sequence ID" value="SEK95750.1"/>
    <property type="molecule type" value="Genomic_DNA"/>
</dbReference>
<dbReference type="Proteomes" id="UP000199256">
    <property type="component" value="Unassembled WGS sequence"/>
</dbReference>
<evidence type="ECO:0000313" key="20">
    <source>
        <dbReference type="Proteomes" id="UP000199256"/>
    </source>
</evidence>
<keyword evidence="5" id="KW-0762">Sugar transport</keyword>
<keyword evidence="4" id="KW-1134">Transmembrane beta strand</keyword>
<evidence type="ECO:0000313" key="19">
    <source>
        <dbReference type="EMBL" id="SEK95750.1"/>
    </source>
</evidence>
<comment type="similarity">
    <text evidence="2">Belongs to the BexD/CtrA/VexA family.</text>
</comment>
<dbReference type="InterPro" id="IPR019554">
    <property type="entry name" value="Soluble_ligand-bd"/>
</dbReference>
<keyword evidence="13" id="KW-0998">Cell outer membrane</keyword>
<feature type="domain" description="Soluble ligand binding" evidence="17">
    <location>
        <begin position="389"/>
        <end position="414"/>
    </location>
</feature>
<dbReference type="PANTHER" id="PTHR33619:SF3">
    <property type="entry name" value="POLYSACCHARIDE EXPORT PROTEIN GFCE-RELATED"/>
    <property type="match status" value="1"/>
</dbReference>
<evidence type="ECO:0000256" key="6">
    <source>
        <dbReference type="ARBA" id="ARBA00022692"/>
    </source>
</evidence>
<evidence type="ECO:0000256" key="2">
    <source>
        <dbReference type="ARBA" id="ARBA00009450"/>
    </source>
</evidence>
<evidence type="ECO:0000256" key="14">
    <source>
        <dbReference type="ARBA" id="ARBA00023288"/>
    </source>
</evidence>
<dbReference type="PANTHER" id="PTHR33619">
    <property type="entry name" value="POLYSACCHARIDE EXPORT PROTEIN GFCE-RELATED"/>
    <property type="match status" value="1"/>
</dbReference>
<dbReference type="InterPro" id="IPR003715">
    <property type="entry name" value="Poly_export_N"/>
</dbReference>
<evidence type="ECO:0000256" key="13">
    <source>
        <dbReference type="ARBA" id="ARBA00023237"/>
    </source>
</evidence>
<feature type="domain" description="Soluble ligand binding" evidence="17">
    <location>
        <begin position="305"/>
        <end position="347"/>
    </location>
</feature>
<keyword evidence="11" id="KW-0472">Membrane</keyword>
<feature type="domain" description="Soluble ligand binding" evidence="17">
    <location>
        <begin position="511"/>
        <end position="561"/>
    </location>
</feature>
<dbReference type="GO" id="GO:0046930">
    <property type="term" value="C:pore complex"/>
    <property type="evidence" value="ECO:0007669"/>
    <property type="project" value="UniProtKB-KW"/>
</dbReference>
<protein>
    <submittedName>
        <fullName evidence="19">Protein involved in polysaccharide export, contains SLBB domain of the beta-grasp fold</fullName>
    </submittedName>
</protein>
<evidence type="ECO:0000256" key="10">
    <source>
        <dbReference type="ARBA" id="ARBA00023114"/>
    </source>
</evidence>
<keyword evidence="7" id="KW-0732">Signal</keyword>
<keyword evidence="9" id="KW-0406">Ion transport</keyword>
<dbReference type="Gene3D" id="3.30.1950.10">
    <property type="entry name" value="wza like domain"/>
    <property type="match status" value="1"/>
</dbReference>
<dbReference type="OrthoDB" id="9808948at2"/>
<feature type="domain" description="SLBB" evidence="18">
    <location>
        <begin position="219"/>
        <end position="296"/>
    </location>
</feature>
<feature type="region of interest" description="Disordered" evidence="15">
    <location>
        <begin position="45"/>
        <end position="106"/>
    </location>
</feature>
<evidence type="ECO:0000259" key="18">
    <source>
        <dbReference type="Pfam" id="PF22461"/>
    </source>
</evidence>
<feature type="domain" description="Polysaccharide export protein N-terminal" evidence="16">
    <location>
        <begin position="138"/>
        <end position="204"/>
    </location>
</feature>
<evidence type="ECO:0000256" key="15">
    <source>
        <dbReference type="SAM" id="MobiDB-lite"/>
    </source>
</evidence>
<evidence type="ECO:0000256" key="4">
    <source>
        <dbReference type="ARBA" id="ARBA00022452"/>
    </source>
</evidence>
<dbReference type="Gene3D" id="3.10.560.10">
    <property type="entry name" value="Outer membrane lipoprotein wza domain like"/>
    <property type="match status" value="6"/>
</dbReference>
<keyword evidence="14" id="KW-0449">Lipoprotein</keyword>
<dbReference type="RefSeq" id="WP_090253044.1">
    <property type="nucleotide sequence ID" value="NZ_FOAA01000007.1"/>
</dbReference>
<dbReference type="GO" id="GO:0015288">
    <property type="term" value="F:porin activity"/>
    <property type="evidence" value="ECO:0007669"/>
    <property type="project" value="UniProtKB-KW"/>
</dbReference>
<evidence type="ECO:0000259" key="16">
    <source>
        <dbReference type="Pfam" id="PF02563"/>
    </source>
</evidence>
<name>A0A1H7LAC5_9GAMM</name>
<sequence>MGYTRKITYWLLVLVIIAPAAVLSNQVLAQGLPPGVSQQQVEQFRSLPRSQQEALAREHGVDLDDYSSNGSRVERSQTADRQDTGRSQTVDAQDLVQPIQDPDGLGEQAERLYDGLKPFGYDLFAGRPTTFAPATQIPVPSEYTLGPGDVLRIQMWGNENRQMELPVSRDGSIDMPNVGPVPVAGQSFDNVRSQLQSIIQETFIGAQSHVGLGELRSIQVFVLGEARNPGAYTVSSLSTITNALMVSGGVQHTGSLRNIQLKRRGEVVGDLDLYDLLLRGDTRNDLRLQPGDVIFVPPVGPTAGIRGEVRRPAVYELDGRQSLESLVRLAGGFTPDASPRFTQVMRVTERRQRNVIDVNMATSNGARTAVNNGDLVRVGSINDLVEGFVSIKGAVVRPGSYRWEPGLRVSDLIGSLSHDLDPDADLDYGLIVREIDPRRRIEVYQFSPGDAIHRPGSDRDPRLEDLDRVLIFSAHHQEDQYLENMTARPVMLESVIERLERQARPGDPLRVITVGGAVRFPGDYPLPADGTLKDLITAAGGLLDSAHILKAEIARFQRTESGEAHTRIIPVSLEEALRGSGQGPDLQGRDRLLIKHVPEYGQRITVTLDGEVRFPGDYTVRRGETLGELLERAGGLRDVAYPAGAIFSREQLREMERERLDDAQQRLRRDLIGLTLDQEAAGENAQVVGQLESLLAAVERAEPLGRMVIDLPAILEGRSAQKIVLQDGDELRVPPQPQSVSVFGEVQFATSHLHQSGLTVDDYLERSGGTTGEADDSRVYVVQANGSVWLPRRSAWYEGASRRLQPGDTIVVPLKVDRVDQLQLWSGVSQVFYQLALGAAAINSF</sequence>
<evidence type="ECO:0000256" key="3">
    <source>
        <dbReference type="ARBA" id="ARBA00022448"/>
    </source>
</evidence>
<keyword evidence="3" id="KW-0813">Transport</keyword>
<comment type="subcellular location">
    <subcellularLocation>
        <location evidence="1">Cell outer membrane</location>
        <topology evidence="1">Multi-pass membrane protein</topology>
    </subcellularLocation>
</comment>
<dbReference type="AlphaFoldDB" id="A0A1H7LAC5"/>
<evidence type="ECO:0000256" key="11">
    <source>
        <dbReference type="ARBA" id="ARBA00023136"/>
    </source>
</evidence>
<dbReference type="STRING" id="1396821.SAMN05444515_10768"/>
<feature type="domain" description="Soluble ligand binding" evidence="17">
    <location>
        <begin position="606"/>
        <end position="641"/>
    </location>
</feature>
<evidence type="ECO:0000259" key="17">
    <source>
        <dbReference type="Pfam" id="PF10531"/>
    </source>
</evidence>
<reference evidence="20" key="1">
    <citation type="submission" date="2016-10" db="EMBL/GenBank/DDBJ databases">
        <authorList>
            <person name="Varghese N."/>
            <person name="Submissions S."/>
        </authorList>
    </citation>
    <scope>NUCLEOTIDE SEQUENCE [LARGE SCALE GENOMIC DNA]</scope>
    <source>
        <strain evidence="20">DSM 241</strain>
    </source>
</reference>
<evidence type="ECO:0000256" key="8">
    <source>
        <dbReference type="ARBA" id="ARBA00023047"/>
    </source>
</evidence>
<keyword evidence="6" id="KW-0812">Transmembrane</keyword>
<dbReference type="Pfam" id="PF10531">
    <property type="entry name" value="SLBB"/>
    <property type="match status" value="4"/>
</dbReference>
<dbReference type="InterPro" id="IPR054765">
    <property type="entry name" value="SLBB_dom"/>
</dbReference>
<keyword evidence="12" id="KW-0564">Palmitate</keyword>
<dbReference type="GO" id="GO:0009279">
    <property type="term" value="C:cell outer membrane"/>
    <property type="evidence" value="ECO:0007669"/>
    <property type="project" value="UniProtKB-SubCell"/>
</dbReference>
<accession>A0A1H7LAC5</accession>
<dbReference type="GO" id="GO:0006811">
    <property type="term" value="P:monoatomic ion transport"/>
    <property type="evidence" value="ECO:0007669"/>
    <property type="project" value="UniProtKB-KW"/>
</dbReference>
<feature type="compositionally biased region" description="Basic and acidic residues" evidence="15">
    <location>
        <begin position="72"/>
        <end position="84"/>
    </location>
</feature>
<keyword evidence="10" id="KW-0626">Porin</keyword>
<dbReference type="Pfam" id="PF22461">
    <property type="entry name" value="SLBB_2"/>
    <property type="match status" value="1"/>
</dbReference>